<organism evidence="2 3">
    <name type="scientific">Prymnesium parvum</name>
    <name type="common">Toxic golden alga</name>
    <dbReference type="NCBI Taxonomy" id="97485"/>
    <lineage>
        <taxon>Eukaryota</taxon>
        <taxon>Haptista</taxon>
        <taxon>Haptophyta</taxon>
        <taxon>Prymnesiophyceae</taxon>
        <taxon>Prymnesiales</taxon>
        <taxon>Prymnesiaceae</taxon>
        <taxon>Prymnesium</taxon>
    </lineage>
</organism>
<dbReference type="InterPro" id="IPR001251">
    <property type="entry name" value="CRAL-TRIO_dom"/>
</dbReference>
<dbReference type="Gene3D" id="3.40.525.10">
    <property type="entry name" value="CRAL-TRIO lipid binding domain"/>
    <property type="match status" value="1"/>
</dbReference>
<dbReference type="SUPFAM" id="SSF52087">
    <property type="entry name" value="CRAL/TRIO domain"/>
    <property type="match status" value="1"/>
</dbReference>
<dbReference type="InterPro" id="IPR051064">
    <property type="entry name" value="SEC14/CRAL-TRIO_domain"/>
</dbReference>
<keyword evidence="3" id="KW-1185">Reference proteome</keyword>
<evidence type="ECO:0000259" key="1">
    <source>
        <dbReference type="PROSITE" id="PS50191"/>
    </source>
</evidence>
<dbReference type="PANTHER" id="PTHR23324">
    <property type="entry name" value="SEC14 RELATED PROTEIN"/>
    <property type="match status" value="1"/>
</dbReference>
<proteinExistence type="predicted"/>
<dbReference type="InterPro" id="IPR036865">
    <property type="entry name" value="CRAL-TRIO_dom_sf"/>
</dbReference>
<protein>
    <recommendedName>
        <fullName evidence="1">CRAL-TRIO domain-containing protein</fullName>
    </recommendedName>
</protein>
<accession>A0AB34JTJ0</accession>
<comment type="caution">
    <text evidence="2">The sequence shown here is derived from an EMBL/GenBank/DDBJ whole genome shotgun (WGS) entry which is preliminary data.</text>
</comment>
<evidence type="ECO:0000313" key="2">
    <source>
        <dbReference type="EMBL" id="KAL1524990.1"/>
    </source>
</evidence>
<dbReference type="EMBL" id="JBGBPQ010000004">
    <property type="protein sequence ID" value="KAL1524990.1"/>
    <property type="molecule type" value="Genomic_DNA"/>
</dbReference>
<sequence>MAAAEHLTPHAQRSDTLPTTPHEQIAELLTASPHFVELSPSAKQYCADAGVLRRYIDCAAALDCPAEENVGFLLATAQWRDEQRIDALLQSEADLAFERGLRPLLLYDLTADSRGRPLMIERIGAWDVGALTAVADAQAEEVTRAHILVSEWIRQAVDTLGRTRLTPKDRQATLIFDMEGIGWSHLRATTIMNLFSTMSSMDSNHFPDTLGTIFIVNTSRLFSLLWSAASNFLAESTCQKVQVFAWNDVEAMQAAVIETCGVECLPQELGGKRTDAPPYHFEKVAAPLK</sequence>
<feature type="domain" description="CRAL-TRIO" evidence="1">
    <location>
        <begin position="94"/>
        <end position="277"/>
    </location>
</feature>
<gene>
    <name evidence="2" type="ORF">AB1Y20_019866</name>
</gene>
<dbReference type="Proteomes" id="UP001515480">
    <property type="component" value="Unassembled WGS sequence"/>
</dbReference>
<dbReference type="PANTHER" id="PTHR23324:SF83">
    <property type="entry name" value="SEC14-LIKE PROTEIN 2"/>
    <property type="match status" value="1"/>
</dbReference>
<dbReference type="SMART" id="SM00516">
    <property type="entry name" value="SEC14"/>
    <property type="match status" value="1"/>
</dbReference>
<dbReference type="GO" id="GO:0005737">
    <property type="term" value="C:cytoplasm"/>
    <property type="evidence" value="ECO:0007669"/>
    <property type="project" value="TreeGrafter"/>
</dbReference>
<evidence type="ECO:0000313" key="3">
    <source>
        <dbReference type="Proteomes" id="UP001515480"/>
    </source>
</evidence>
<dbReference type="PROSITE" id="PS50191">
    <property type="entry name" value="CRAL_TRIO"/>
    <property type="match status" value="1"/>
</dbReference>
<dbReference type="Pfam" id="PF00650">
    <property type="entry name" value="CRAL_TRIO"/>
    <property type="match status" value="1"/>
</dbReference>
<reference evidence="2 3" key="1">
    <citation type="journal article" date="2024" name="Science">
        <title>Giant polyketide synthase enzymes in the biosynthesis of giant marine polyether toxins.</title>
        <authorList>
            <person name="Fallon T.R."/>
            <person name="Shende V.V."/>
            <person name="Wierzbicki I.H."/>
            <person name="Pendleton A.L."/>
            <person name="Watervoot N.F."/>
            <person name="Auber R.P."/>
            <person name="Gonzalez D.J."/>
            <person name="Wisecaver J.H."/>
            <person name="Moore B.S."/>
        </authorList>
    </citation>
    <scope>NUCLEOTIDE SEQUENCE [LARGE SCALE GENOMIC DNA]</scope>
    <source>
        <strain evidence="2 3">12B1</strain>
    </source>
</reference>
<dbReference type="CDD" id="cd00170">
    <property type="entry name" value="SEC14"/>
    <property type="match status" value="1"/>
</dbReference>
<name>A0AB34JTJ0_PRYPA</name>
<dbReference type="AlphaFoldDB" id="A0AB34JTJ0"/>